<dbReference type="EMBL" id="JARJCW010000012">
    <property type="protein sequence ID" value="KAJ7218565.1"/>
    <property type="molecule type" value="Genomic_DNA"/>
</dbReference>
<dbReference type="AlphaFoldDB" id="A0AAD6VP36"/>
<organism evidence="1 2">
    <name type="scientific">Mycena pura</name>
    <dbReference type="NCBI Taxonomy" id="153505"/>
    <lineage>
        <taxon>Eukaryota</taxon>
        <taxon>Fungi</taxon>
        <taxon>Dikarya</taxon>
        <taxon>Basidiomycota</taxon>
        <taxon>Agaricomycotina</taxon>
        <taxon>Agaricomycetes</taxon>
        <taxon>Agaricomycetidae</taxon>
        <taxon>Agaricales</taxon>
        <taxon>Marasmiineae</taxon>
        <taxon>Mycenaceae</taxon>
        <taxon>Mycena</taxon>
    </lineage>
</organism>
<reference evidence="1" key="1">
    <citation type="submission" date="2023-03" db="EMBL/GenBank/DDBJ databases">
        <title>Massive genome expansion in bonnet fungi (Mycena s.s.) driven by repeated elements and novel gene families across ecological guilds.</title>
        <authorList>
            <consortium name="Lawrence Berkeley National Laboratory"/>
            <person name="Harder C.B."/>
            <person name="Miyauchi S."/>
            <person name="Viragh M."/>
            <person name="Kuo A."/>
            <person name="Thoen E."/>
            <person name="Andreopoulos B."/>
            <person name="Lu D."/>
            <person name="Skrede I."/>
            <person name="Drula E."/>
            <person name="Henrissat B."/>
            <person name="Morin E."/>
            <person name="Kohler A."/>
            <person name="Barry K."/>
            <person name="LaButti K."/>
            <person name="Morin E."/>
            <person name="Salamov A."/>
            <person name="Lipzen A."/>
            <person name="Mereny Z."/>
            <person name="Hegedus B."/>
            <person name="Baldrian P."/>
            <person name="Stursova M."/>
            <person name="Weitz H."/>
            <person name="Taylor A."/>
            <person name="Grigoriev I.V."/>
            <person name="Nagy L.G."/>
            <person name="Martin F."/>
            <person name="Kauserud H."/>
        </authorList>
    </citation>
    <scope>NUCLEOTIDE SEQUENCE</scope>
    <source>
        <strain evidence="1">9144</strain>
    </source>
</reference>
<keyword evidence="2" id="KW-1185">Reference proteome</keyword>
<dbReference type="Proteomes" id="UP001219525">
    <property type="component" value="Unassembled WGS sequence"/>
</dbReference>
<name>A0AAD6VP36_9AGAR</name>
<comment type="caution">
    <text evidence="1">The sequence shown here is derived from an EMBL/GenBank/DDBJ whole genome shotgun (WGS) entry which is preliminary data.</text>
</comment>
<gene>
    <name evidence="1" type="ORF">GGX14DRAFT_595292</name>
</gene>
<sequence>MYISIERSTSARKSTKDYYMSQEESLSQCDSWHQAKRHHGHHQKYSRNPNTRYGAGLGTAIAGLQTLVQNRPPLPNGELPHWERHRSASARRDCELEALPIVKQYVCRRHEPPAAEFCPKLKHVAGDHGYIGLDSWARNDICMITYLSSHLLGFASPGLETHEWIGRVIGMSAAPVLAAPARQIAGQSPGTSRRRAGVHKRRAFFTWDPAAESLSAGTRIGIYQFGRTRSPVAAGQREIALSRIRLAESDIVCIIQRHSARTKSRLKGERDNVYFEPVPKNPIFRLRLCGARQVPGANCPGSVVPVPVTEIYDCTGKMQDPRGEDRRYRPMILPGTVTARACACVHRHMGNAILRVKTARQSPRSRTTPFGFTSTWCTRRSERRREGKEALGCLSEVQQAASGGIVGAGS</sequence>
<protein>
    <submittedName>
        <fullName evidence="1">Uncharacterized protein</fullName>
    </submittedName>
</protein>
<proteinExistence type="predicted"/>
<evidence type="ECO:0000313" key="1">
    <source>
        <dbReference type="EMBL" id="KAJ7218565.1"/>
    </source>
</evidence>
<accession>A0AAD6VP36</accession>
<evidence type="ECO:0000313" key="2">
    <source>
        <dbReference type="Proteomes" id="UP001219525"/>
    </source>
</evidence>